<accession>A0A0A9H5L9</accession>
<dbReference type="AlphaFoldDB" id="A0A0A9H5L9"/>
<name>A0A0A9H5L9_ARUDO</name>
<reference evidence="1" key="1">
    <citation type="submission" date="2014-09" db="EMBL/GenBank/DDBJ databases">
        <authorList>
            <person name="Magalhaes I.L.F."/>
            <person name="Oliveira U."/>
            <person name="Santos F.R."/>
            <person name="Vidigal T.H.D.A."/>
            <person name="Brescovit A.D."/>
            <person name="Santos A.J."/>
        </authorList>
    </citation>
    <scope>NUCLEOTIDE SEQUENCE</scope>
    <source>
        <tissue evidence="1">Shoot tissue taken approximately 20 cm above the soil surface</tissue>
    </source>
</reference>
<organism evidence="1">
    <name type="scientific">Arundo donax</name>
    <name type="common">Giant reed</name>
    <name type="synonym">Donax arundinaceus</name>
    <dbReference type="NCBI Taxonomy" id="35708"/>
    <lineage>
        <taxon>Eukaryota</taxon>
        <taxon>Viridiplantae</taxon>
        <taxon>Streptophyta</taxon>
        <taxon>Embryophyta</taxon>
        <taxon>Tracheophyta</taxon>
        <taxon>Spermatophyta</taxon>
        <taxon>Magnoliopsida</taxon>
        <taxon>Liliopsida</taxon>
        <taxon>Poales</taxon>
        <taxon>Poaceae</taxon>
        <taxon>PACMAD clade</taxon>
        <taxon>Arundinoideae</taxon>
        <taxon>Arundineae</taxon>
        <taxon>Arundo</taxon>
    </lineage>
</organism>
<sequence length="69" mass="7886">MGTVGFMICYLARVALKERLLFECQLARIFPVPTYVHRAMVMAINPTDDKVINCCCNLIPLECFSIIKF</sequence>
<reference evidence="1" key="2">
    <citation type="journal article" date="2015" name="Data Brief">
        <title>Shoot transcriptome of the giant reed, Arundo donax.</title>
        <authorList>
            <person name="Barrero R.A."/>
            <person name="Guerrero F.D."/>
            <person name="Moolhuijzen P."/>
            <person name="Goolsby J.A."/>
            <person name="Tidwell J."/>
            <person name="Bellgard S.E."/>
            <person name="Bellgard M.I."/>
        </authorList>
    </citation>
    <scope>NUCLEOTIDE SEQUENCE</scope>
    <source>
        <tissue evidence="1">Shoot tissue taken approximately 20 cm above the soil surface</tissue>
    </source>
</reference>
<evidence type="ECO:0000313" key="1">
    <source>
        <dbReference type="EMBL" id="JAE32052.1"/>
    </source>
</evidence>
<proteinExistence type="predicted"/>
<dbReference type="EMBL" id="GBRH01165844">
    <property type="protein sequence ID" value="JAE32052.1"/>
    <property type="molecule type" value="Transcribed_RNA"/>
</dbReference>
<protein>
    <submittedName>
        <fullName evidence="1">Uncharacterized protein</fullName>
    </submittedName>
</protein>